<sequence length="90" mass="9997">MRGLVLLAGVSVLAACTSVTDVHSQQDGHLIVTSRARWNIVSWNRVRNAGIGEAQAYCKKFRKEMHTVEMHTEGLRDVTAQSVVLIFDCI</sequence>
<proteinExistence type="predicted"/>
<dbReference type="RefSeq" id="WP_293034270.1">
    <property type="nucleotide sequence ID" value="NZ_JBHSMP010000006.1"/>
</dbReference>
<dbReference type="PROSITE" id="PS51257">
    <property type="entry name" value="PROKAR_LIPOPROTEIN"/>
    <property type="match status" value="1"/>
</dbReference>
<dbReference type="Proteomes" id="UP001596103">
    <property type="component" value="Unassembled WGS sequence"/>
</dbReference>
<comment type="caution">
    <text evidence="1">The sequence shown here is derived from an EMBL/GenBank/DDBJ whole genome shotgun (WGS) entry which is preliminary data.</text>
</comment>
<keyword evidence="2" id="KW-1185">Reference proteome</keyword>
<evidence type="ECO:0008006" key="3">
    <source>
        <dbReference type="Google" id="ProtNLM"/>
    </source>
</evidence>
<dbReference type="EMBL" id="JBHSMP010000006">
    <property type="protein sequence ID" value="MFC5427588.1"/>
    <property type="molecule type" value="Genomic_DNA"/>
</dbReference>
<protein>
    <recommendedName>
        <fullName evidence="3">Lipoprotein</fullName>
    </recommendedName>
</protein>
<gene>
    <name evidence="1" type="ORF">ACFPTO_01995</name>
</gene>
<name>A0ABW0J3H1_9BURK</name>
<accession>A0ABW0J3H1</accession>
<evidence type="ECO:0000313" key="2">
    <source>
        <dbReference type="Proteomes" id="UP001596103"/>
    </source>
</evidence>
<evidence type="ECO:0000313" key="1">
    <source>
        <dbReference type="EMBL" id="MFC5427588.1"/>
    </source>
</evidence>
<organism evidence="1 2">
    <name type="scientific">Paraburkholderia denitrificans</name>
    <dbReference type="NCBI Taxonomy" id="694025"/>
    <lineage>
        <taxon>Bacteria</taxon>
        <taxon>Pseudomonadati</taxon>
        <taxon>Pseudomonadota</taxon>
        <taxon>Betaproteobacteria</taxon>
        <taxon>Burkholderiales</taxon>
        <taxon>Burkholderiaceae</taxon>
        <taxon>Paraburkholderia</taxon>
    </lineage>
</organism>
<reference evidence="2" key="1">
    <citation type="journal article" date="2019" name="Int. J. Syst. Evol. Microbiol.">
        <title>The Global Catalogue of Microorganisms (GCM) 10K type strain sequencing project: providing services to taxonomists for standard genome sequencing and annotation.</title>
        <authorList>
            <consortium name="The Broad Institute Genomics Platform"/>
            <consortium name="The Broad Institute Genome Sequencing Center for Infectious Disease"/>
            <person name="Wu L."/>
            <person name="Ma J."/>
        </authorList>
    </citation>
    <scope>NUCLEOTIDE SEQUENCE [LARGE SCALE GENOMIC DNA]</scope>
    <source>
        <strain evidence="2">CCUG 56042</strain>
    </source>
</reference>